<accession>A0A1V4DA88</accession>
<protein>
    <recommendedName>
        <fullName evidence="3">NACHT domain-containing protein</fullName>
    </recommendedName>
</protein>
<evidence type="ECO:0000313" key="2">
    <source>
        <dbReference type="Proteomes" id="UP000033615"/>
    </source>
</evidence>
<evidence type="ECO:0008006" key="3">
    <source>
        <dbReference type="Google" id="ProtNLM"/>
    </source>
</evidence>
<name>A0A1V4DA88_9ACTN</name>
<gene>
    <name evidence="1" type="ORF">VT50_0207175</name>
</gene>
<organism evidence="1 2">
    <name type="scientific">Streptomyces antioxidans</name>
    <dbReference type="NCBI Taxonomy" id="1507734"/>
    <lineage>
        <taxon>Bacteria</taxon>
        <taxon>Bacillati</taxon>
        <taxon>Actinomycetota</taxon>
        <taxon>Actinomycetes</taxon>
        <taxon>Kitasatosporales</taxon>
        <taxon>Streptomycetaceae</taxon>
        <taxon>Streptomyces</taxon>
    </lineage>
</organism>
<dbReference type="Proteomes" id="UP000033615">
    <property type="component" value="Unassembled WGS sequence"/>
</dbReference>
<proteinExistence type="predicted"/>
<keyword evidence="2" id="KW-1185">Reference proteome</keyword>
<dbReference type="EMBL" id="LAKD02000013">
    <property type="protein sequence ID" value="OPF82340.1"/>
    <property type="molecule type" value="Genomic_DNA"/>
</dbReference>
<comment type="caution">
    <text evidence="1">The sequence shown here is derived from an EMBL/GenBank/DDBJ whole genome shotgun (WGS) entry which is preliminary data.</text>
</comment>
<sequence length="2098" mass="231802">MPGVGMPDTDLLRASRDGDQFHYHWAARQALKLLLPDSDLTAIAVEGVSPDDTHGEDGEDVIDIAEYYGATGLHEAKRVVYRQLKHSTVRATEEWSVSGLSKTVKGFAEKFRQIRQESPGLEEKVTFEFLSNRPVRESVLRAIGTLAVGGEAHEYAHDVKYLRQYANFPADAAGEAAFFSRLEVDATAPGLLRLEGLFRLDLTGLLPGAPDVQPLLLKEMITRRATSLEANHVVERSTVLTALGVPPEHVLPAPNLIDEPGHVIVTEQTRAIVDDIVGLAGRPVVVHAAGGVGKSVLTTQIERNLPSGSVTLVYDCFGNGGYRRSSSPRHQHRQGLVQLANELAAHALCDPLIPVATAQPTDYAKAFMARVRGAAAAVTASAPGALLVLVVDAADNAALIAKDGRERTFVTGVLRETLPDNVRLVMLCRTERIDLLEPPPSVHRIELEGFGVAESRQHLESVFGPVAEAQAAEFHRRTGGNPRIQALVLGTASDLESCLVSLGEARHPDSSLFDELLQGMVDQCKDANHLSTEIDRLCEAMAALRPRMPVKVLTELCGVSAALVHSFAADLGRPLLVDGDTLQFRDEPTETWFRTKYRPTGDSLIDFINRLTPLAADEPYVAASLPQLLWEAGQVDTLVELAMTDGALPEGNDLEQREIAQQRAQFALKATLRVGKEWEATRLAVKAGSLAAGHSRRLHLLRSNTDLAGQFLDAITIEDVVANRRLADDWPGSNLHCEGALLSFAEGQTDFARSRLRSASEWLRAWVQQPDDDSNRHSVTATDIAEVAFGLLNTDGVEACVNHLARWRPNWVGFEAGVIIATRLADSGRTEELEGLGYAAVSLKYLQLAVAYAAWQANFVCQAPVARRLVRMLKRQRRPVSVRQHSGFSEESKELTAVGWIIAMGLRHGLLSDEEAERILRLNLPGNLGRGAGSRWGRGTDTITLLCGFALLSKVRRHPFDVDEFAGEDVREARKKPHTYSSTVKDHEQSVVPLGAWVSLWIDCLVGTSSDTGGPFRELVPPTPSRRGHEELPHFLHRGIARLGIRILAFGSSEASRQNLLDWYRGAQRHLPDGVLIDAVRAAAPVDELQHVAVELAESVAASLDVVQESAEYKAEQMVKLARAVQRFDRSEAHAYFTQAIDLTDRVGDDVHALWRAFLAVAHRASDGNHDDDRRAYRVAQLTESLEPYLGDAMNHSEVLATMGHLSATTTMTVASRWRDRRFCSEGPFIQAVLDEEAGPLAPSAVTALALVPFGEHHVDDLRLAERALRETPGDGKRIAKTLGQFLRARRFSSASFERLDQTAGELDIDLSGTLLAAGTRHIAFPVSRDHNSGRWTPDEKQDDQRLARARQVKDALAACDLSTAEGWEQARQLVRASGRLLHMEQVIDQAVTAPLRELDDMLAAFQANPNLDTFDYARLVKRLAELSLLPRAARRQLRHLADTAAARFSRELTTKVYDPIDLSELARLADEPDADLLATALRELGSQSAVLPPEDCHHLAARLAPRLTGEQAQIVLDDFGTMLADLSPEDSGDGRFADLPAGPTSAAECFAGYLWAVLGDSEHDARWRAAHCVRLLTELDCQEELDALLRFALGTLDVTPFHDARLPFYDRHARQWLLLALARAAQNPATHRTLAEFEPLLRKVIFDDGPHVVMQESAKAICLALASSGPGILSTEELAIVRGINIPTEILTESWEERGARRRNGTEEETHESESSGFRFSWDFKDDWCKPLGEAFGISEETVLRLAGRTITHTWRLPYRGTHEDDPRHTLRLYREGSTFAYRTTRPDADDLDFYLSTHALWSVAGELLRVHPVYRDSEADLDQFTDWLRDFRVTRDDGRWLADRRDPSPQSILEGKDDLDADWVWRLNSRHFSERLFAGDGWVTVWESSDDAGYEAAQGVLIRSALVTSATARALVRALQTAPSYMGYRIPDANDSDYQFDVQGFQLTGWIVDPDGHEGMDSKDPLAAGVKYPPYMPSGEFIDLLGLEPDADMREWTRAGGIALRSTYWDDTSATSSGRLTGTQGRRLEIQRDALQELLDLAGRSLIVEVMIDRTHKDHEQSYTIGSRQDDDESLPPRERSYKIYLFDDSGGCGEL</sequence>
<evidence type="ECO:0000313" key="1">
    <source>
        <dbReference type="EMBL" id="OPF82340.1"/>
    </source>
</evidence>
<reference evidence="1" key="1">
    <citation type="submission" date="2016-12" db="EMBL/GenBank/DDBJ databases">
        <title>Genome sequence of Streptomyces antioxidans MUSC 164.</title>
        <authorList>
            <person name="Lee L.-H."/>
            <person name="Ser H.-L."/>
        </authorList>
    </citation>
    <scope>NUCLEOTIDE SEQUENCE [LARGE SCALE GENOMIC DNA]</scope>
    <source>
        <strain evidence="1">MUSC 164</strain>
    </source>
</reference>